<keyword evidence="3 6" id="KW-0812">Transmembrane</keyword>
<evidence type="ECO:0000313" key="7">
    <source>
        <dbReference type="EMBL" id="VAW74367.1"/>
    </source>
</evidence>
<proteinExistence type="predicted"/>
<dbReference type="GO" id="GO:0005886">
    <property type="term" value="C:plasma membrane"/>
    <property type="evidence" value="ECO:0007669"/>
    <property type="project" value="UniProtKB-SubCell"/>
</dbReference>
<keyword evidence="5 6" id="KW-0472">Membrane</keyword>
<organism evidence="7">
    <name type="scientific">hydrothermal vent metagenome</name>
    <dbReference type="NCBI Taxonomy" id="652676"/>
    <lineage>
        <taxon>unclassified sequences</taxon>
        <taxon>metagenomes</taxon>
        <taxon>ecological metagenomes</taxon>
    </lineage>
</organism>
<dbReference type="Pfam" id="PF01899">
    <property type="entry name" value="MNHE"/>
    <property type="match status" value="1"/>
</dbReference>
<accession>A0A3B0YFE6</accession>
<evidence type="ECO:0000256" key="2">
    <source>
        <dbReference type="ARBA" id="ARBA00022475"/>
    </source>
</evidence>
<sequence length="173" mass="19339">MWFHIKFAFALGRHILLRSIIVGLLLFGVWLLLSGHYNILLLCFGLLSTLITLYLSSRLSIIDHEGHPVHLTWRILKYLPWLLGKIISSNIDVARRILSPKVSINPTHSWIDCQQTTDLGKVIYANSITLTPGTIAINIADNKIEIHALTSEAIADLQTGEMDFKVSGLIGDD</sequence>
<dbReference type="PANTHER" id="PTHR34584">
    <property type="entry name" value="NA(+)/H(+) ANTIPORTER SUBUNIT E1"/>
    <property type="match status" value="1"/>
</dbReference>
<gene>
    <name evidence="7" type="ORF">MNBD_GAMMA12-140</name>
</gene>
<evidence type="ECO:0000256" key="1">
    <source>
        <dbReference type="ARBA" id="ARBA00004651"/>
    </source>
</evidence>
<keyword evidence="4 6" id="KW-1133">Transmembrane helix</keyword>
<evidence type="ECO:0000256" key="4">
    <source>
        <dbReference type="ARBA" id="ARBA00022989"/>
    </source>
</evidence>
<keyword evidence="2" id="KW-1003">Cell membrane</keyword>
<dbReference type="PANTHER" id="PTHR34584:SF1">
    <property type="entry name" value="NA(+)_H(+) ANTIPORTER SUBUNIT E1"/>
    <property type="match status" value="1"/>
</dbReference>
<dbReference type="EMBL" id="UOFL01000058">
    <property type="protein sequence ID" value="VAW74367.1"/>
    <property type="molecule type" value="Genomic_DNA"/>
</dbReference>
<name>A0A3B0YFE6_9ZZZZ</name>
<feature type="transmembrane region" description="Helical" evidence="6">
    <location>
        <begin position="15"/>
        <end position="33"/>
    </location>
</feature>
<protein>
    <submittedName>
        <fullName evidence="7">Na(+) H(+) antiporter subunit E</fullName>
    </submittedName>
</protein>
<feature type="transmembrane region" description="Helical" evidence="6">
    <location>
        <begin position="39"/>
        <end position="56"/>
    </location>
</feature>
<evidence type="ECO:0000256" key="6">
    <source>
        <dbReference type="SAM" id="Phobius"/>
    </source>
</evidence>
<dbReference type="GO" id="GO:0008324">
    <property type="term" value="F:monoatomic cation transmembrane transporter activity"/>
    <property type="evidence" value="ECO:0007669"/>
    <property type="project" value="InterPro"/>
</dbReference>
<reference evidence="7" key="1">
    <citation type="submission" date="2018-06" db="EMBL/GenBank/DDBJ databases">
        <authorList>
            <person name="Zhirakovskaya E."/>
        </authorList>
    </citation>
    <scope>NUCLEOTIDE SEQUENCE</scope>
</reference>
<evidence type="ECO:0000256" key="3">
    <source>
        <dbReference type="ARBA" id="ARBA00022692"/>
    </source>
</evidence>
<comment type="subcellular location">
    <subcellularLocation>
        <location evidence="1">Cell membrane</location>
        <topology evidence="1">Multi-pass membrane protein</topology>
    </subcellularLocation>
</comment>
<dbReference type="AlphaFoldDB" id="A0A3B0YFE6"/>
<dbReference type="InterPro" id="IPR002758">
    <property type="entry name" value="Cation_antiport_E"/>
</dbReference>
<evidence type="ECO:0000256" key="5">
    <source>
        <dbReference type="ARBA" id="ARBA00023136"/>
    </source>
</evidence>